<evidence type="ECO:0000256" key="2">
    <source>
        <dbReference type="ARBA" id="ARBA00022729"/>
    </source>
</evidence>
<reference evidence="4 5" key="1">
    <citation type="journal article" date="2014" name="Nature">
        <title>An environmental bacterial taxon with a large and distinct metabolic repertoire.</title>
        <authorList>
            <person name="Wilson M.C."/>
            <person name="Mori T."/>
            <person name="Ruckert C."/>
            <person name="Uria A.R."/>
            <person name="Helf M.J."/>
            <person name="Takada K."/>
            <person name="Gernert C."/>
            <person name="Steffens U.A."/>
            <person name="Heycke N."/>
            <person name="Schmitt S."/>
            <person name="Rinke C."/>
            <person name="Helfrich E.J."/>
            <person name="Brachmann A.O."/>
            <person name="Gurgui C."/>
            <person name="Wakimoto T."/>
            <person name="Kracht M."/>
            <person name="Crusemann M."/>
            <person name="Hentschel U."/>
            <person name="Abe I."/>
            <person name="Matsunaga S."/>
            <person name="Kalinowski J."/>
            <person name="Takeyama H."/>
            <person name="Piel J."/>
        </authorList>
    </citation>
    <scope>NUCLEOTIDE SEQUENCE [LARGE SCALE GENOMIC DNA]</scope>
    <source>
        <strain evidence="5">TSY2</strain>
    </source>
</reference>
<proteinExistence type="inferred from homology"/>
<feature type="signal peptide" evidence="3">
    <location>
        <begin position="1"/>
        <end position="23"/>
    </location>
</feature>
<sequence length="292" mass="31929">MLKRLMILALSLAVICGASSVLAQEKPKTFTFTAIPDQDTTRLQKRFGKVAQYLSDTLGIEVNYIPVKSYSASVAAFKNNEVQLAWFGGLSGVQARLAVPGAAAIAQGEEDPDFVTYFIAHSSTGLTPSAGFPHGIEGMTFTFGSKGSTSGRLMPEFFIRAALGKAPRDVFRRVGFSGDHSKTLALVQSGSYQAGALNYKVWENEVKAGKVDESKVQVIWRTPGYPDYNWTIRGDVDKTWGAGFIGKVQQALLEMKDPELLASFPRKRFIKADNSMYQPILDTARDIGILQK</sequence>
<dbReference type="Proteomes" id="UP000019140">
    <property type="component" value="Unassembled WGS sequence"/>
</dbReference>
<dbReference type="Gene3D" id="3.40.190.10">
    <property type="entry name" value="Periplasmic binding protein-like II"/>
    <property type="match status" value="2"/>
</dbReference>
<dbReference type="GO" id="GO:0043190">
    <property type="term" value="C:ATP-binding cassette (ABC) transporter complex"/>
    <property type="evidence" value="ECO:0007669"/>
    <property type="project" value="InterPro"/>
</dbReference>
<dbReference type="PATRIC" id="fig|1429439.4.peg.5009"/>
<evidence type="ECO:0000313" key="5">
    <source>
        <dbReference type="Proteomes" id="UP000019140"/>
    </source>
</evidence>
<dbReference type="NCBIfam" id="TIGR04553">
    <property type="entry name" value="ABC_peri_selen"/>
    <property type="match status" value="1"/>
</dbReference>
<comment type="caution">
    <text evidence="4">The sequence shown here is derived from an EMBL/GenBank/DDBJ whole genome shotgun (WGS) entry which is preliminary data.</text>
</comment>
<dbReference type="InterPro" id="IPR005770">
    <property type="entry name" value="PhnD"/>
</dbReference>
<dbReference type="Pfam" id="PF12974">
    <property type="entry name" value="Phosphonate-bd"/>
    <property type="match status" value="1"/>
</dbReference>
<dbReference type="SUPFAM" id="SSF53850">
    <property type="entry name" value="Periplasmic binding protein-like II"/>
    <property type="match status" value="1"/>
</dbReference>
<evidence type="ECO:0000256" key="3">
    <source>
        <dbReference type="SAM" id="SignalP"/>
    </source>
</evidence>
<protein>
    <submittedName>
        <fullName evidence="4">Phosphonate ABC transporter substrate-binding protein</fullName>
    </submittedName>
</protein>
<keyword evidence="5" id="KW-1185">Reference proteome</keyword>
<evidence type="ECO:0000256" key="1">
    <source>
        <dbReference type="ARBA" id="ARBA00007162"/>
    </source>
</evidence>
<keyword evidence="2 3" id="KW-0732">Signal</keyword>
<dbReference type="GO" id="GO:0055085">
    <property type="term" value="P:transmembrane transport"/>
    <property type="evidence" value="ECO:0007669"/>
    <property type="project" value="InterPro"/>
</dbReference>
<dbReference type="PANTHER" id="PTHR35841:SF1">
    <property type="entry name" value="PHOSPHONATES-BINDING PERIPLASMIC PROTEIN"/>
    <property type="match status" value="1"/>
</dbReference>
<name>W4M306_9BACT</name>
<feature type="chain" id="PRO_5004846228" evidence="3">
    <location>
        <begin position="24"/>
        <end position="292"/>
    </location>
</feature>
<dbReference type="NCBIfam" id="TIGR01098">
    <property type="entry name" value="3A0109s03R"/>
    <property type="match status" value="1"/>
</dbReference>
<gene>
    <name evidence="4" type="ORF">ETSY2_29510</name>
</gene>
<dbReference type="AlphaFoldDB" id="W4M306"/>
<dbReference type="InterPro" id="IPR030836">
    <property type="entry name" value="ABC_peri_PhnD-like"/>
</dbReference>
<dbReference type="EMBL" id="AZHX01001248">
    <property type="protein sequence ID" value="ETX04311.1"/>
    <property type="molecule type" value="Genomic_DNA"/>
</dbReference>
<comment type="similarity">
    <text evidence="1">Belongs to the phosphate/phosphite/phosphonate binding protein family.</text>
</comment>
<evidence type="ECO:0000313" key="4">
    <source>
        <dbReference type="EMBL" id="ETX04311.1"/>
    </source>
</evidence>
<organism evidence="4 5">
    <name type="scientific">Candidatus Entotheonella gemina</name>
    <dbReference type="NCBI Taxonomy" id="1429439"/>
    <lineage>
        <taxon>Bacteria</taxon>
        <taxon>Pseudomonadati</taxon>
        <taxon>Nitrospinota/Tectimicrobiota group</taxon>
        <taxon>Candidatus Tectimicrobiota</taxon>
        <taxon>Candidatus Entotheonellia</taxon>
        <taxon>Candidatus Entotheonellales</taxon>
        <taxon>Candidatus Entotheonellaceae</taxon>
        <taxon>Candidatus Entotheonella</taxon>
    </lineage>
</organism>
<dbReference type="HOGENOM" id="CLU_051472_6_2_7"/>
<dbReference type="PANTHER" id="PTHR35841">
    <property type="entry name" value="PHOSPHONATES-BINDING PERIPLASMIC PROTEIN"/>
    <property type="match status" value="1"/>
</dbReference>
<accession>W4M306</accession>